<feature type="compositionally biased region" description="Acidic residues" evidence="4">
    <location>
        <begin position="1057"/>
        <end position="1073"/>
    </location>
</feature>
<dbReference type="GO" id="GO:0005634">
    <property type="term" value="C:nucleus"/>
    <property type="evidence" value="ECO:0007669"/>
    <property type="project" value="UniProtKB-SubCell"/>
</dbReference>
<dbReference type="OrthoDB" id="2192888at2759"/>
<feature type="compositionally biased region" description="Acidic residues" evidence="4">
    <location>
        <begin position="1218"/>
        <end position="1230"/>
    </location>
</feature>
<sequence length="1293" mass="141135">MATLADKFEKIKSPKLQNQHHTAVVLNAVEDTLRDQKADFSATAYFAALLALLSQALNTTHGIVNKDLATSVVYLLDITAEYVPAPLLRSKFSQILSSLVPALTLPDVEAPLLRPSIGILETLLVAQDANSWALPHTQIGPRRATAGLLSLAVDHRPKVRKRAQDALVKVLKTPPPSPSLDHPAADMCAETAMQTLADSVAAAGKIKKSRHQHKQESHHEPAIIHSLHLVKTVAAASGGWPSKKIEALCELLMNVSRSSNEFITMGAFEVFEVIFEGMADEFSSSKLPRLLEAIQELRPAQNDSQLLPPWIAVLSRGYDVSAQINPEDTFEKLPSLFELIASFLASPSKNIRISASECLISFLANCVPDHVIVEPSVYDEKTLEKLAKFAMDLLSVKYQAAWVEVFNVCATMFEAFKWRSSPYLINIVKTIGELRSNDSFQGKKEADEVLGRAVYAMGPAEVLRILPLNIVEQKPGQPGRVWLLPILRDNVSNTDLAHFRSEMVPLSEALYQRVMEFGQAEKTVEVKIFETIIQQTWSILPGYCELPLDLESAFDQGFAELLSNVLYKQTELRVDVCRALQNLVESNQAIVEVETGAEGENMVLQRRITKAAASKNLAHLAGFASNLLAVLFNVYSQTLPHYRGYILQCINAYLSITPEKELEETFTRVTGMLESELPSEEAAAKQGNLQKGTDNKMPPTSHTLIDLLIAMSIYLPRTSFANLFRIASVVLNRDASSDSQLTKKAYKLIPRLASTETGQAALIERSAELQALLLATADKTPTPARRDRLLAIHELVTFLPTSDLHFIPSILPEVILGCKESNDKARTAAFDLLIHLAKRITDTERTPPGTVIRNSLVPHMPDDTPDAAATLEEFFTMVSAGLAGTSPHMVAASVTALSRLFFEFRTQITSETLSDLVATVELFLTSNNREIVRSVLGFAKVAVVCLPDEMLRPRLNSMVPNLMVWSKEHKGRLRTKVKGILDRLVRRFGGPLIEGLVGEADRKLVVNIRKERERKKRKKKEAGDGGADQDGDDDDAAKAGGAFSNEFDKAVYGSDISSDDESDDDEDDDDDDASAINATETKGKKTKGRQGGKRGANGEQYIRELSPESNPLDLLAPDALASISTTKPSLRFLDAGVGKNRKKHGAKVDIDGKLILRGDDNDNDDAVNPNADIQMTGASGESGINAYLEAVSGPNAVRRGQKGRLKFSNNKSAGADGMDIDDDDDDDDDNNNARNKKQRSGSGSGSGSGGIAAGRRGLGMPKTHGATRIEKRRSGSGFVAKTRGGGGRGRGRR</sequence>
<feature type="region of interest" description="Disordered" evidence="4">
    <location>
        <begin position="1053"/>
        <end position="1101"/>
    </location>
</feature>
<protein>
    <submittedName>
        <fullName evidence="7">Uncharacterized protein</fullName>
    </submittedName>
</protein>
<dbReference type="PANTHER" id="PTHR48287:SF1">
    <property type="entry name" value="ARM REPEAT SUPERFAMILY PROTEIN"/>
    <property type="match status" value="1"/>
</dbReference>
<proteinExistence type="inferred from homology"/>
<gene>
    <name evidence="7" type="ORF">UA08_03036</name>
</gene>
<comment type="subcellular location">
    <subcellularLocation>
        <location evidence="1">Nucleus</location>
    </subcellularLocation>
</comment>
<evidence type="ECO:0000313" key="7">
    <source>
        <dbReference type="EMBL" id="OKL62310.1"/>
    </source>
</evidence>
<dbReference type="STRING" id="1441469.A0A225AN45"/>
<feature type="region of interest" description="Disordered" evidence="4">
    <location>
        <begin position="1193"/>
        <end position="1293"/>
    </location>
</feature>
<feature type="domain" description="RRP12 N-terminal HEAT" evidence="6">
    <location>
        <begin position="4"/>
        <end position="274"/>
    </location>
</feature>
<dbReference type="Gene3D" id="1.25.10.10">
    <property type="entry name" value="Leucine-rich Repeat Variant"/>
    <property type="match status" value="2"/>
</dbReference>
<accession>A0A225AN45</accession>
<keyword evidence="8" id="KW-1185">Reference proteome</keyword>
<dbReference type="EMBL" id="LFMY01000003">
    <property type="protein sequence ID" value="OKL62310.1"/>
    <property type="molecule type" value="Genomic_DNA"/>
</dbReference>
<reference evidence="7 8" key="1">
    <citation type="submission" date="2015-06" db="EMBL/GenBank/DDBJ databases">
        <title>Talaromyces atroroseus IBT 11181 draft genome.</title>
        <authorList>
            <person name="Rasmussen K.B."/>
            <person name="Rasmussen S."/>
            <person name="Petersen B."/>
            <person name="Sicheritz-Ponten T."/>
            <person name="Mortensen U.H."/>
            <person name="Thrane U."/>
        </authorList>
    </citation>
    <scope>NUCLEOTIDE SEQUENCE [LARGE SCALE GENOMIC DNA]</scope>
    <source>
        <strain evidence="7 8">IBT 11181</strain>
    </source>
</reference>
<evidence type="ECO:0000256" key="2">
    <source>
        <dbReference type="ARBA" id="ARBA00007690"/>
    </source>
</evidence>
<dbReference type="InterPro" id="IPR012978">
    <property type="entry name" value="HEAT_RRP12"/>
</dbReference>
<keyword evidence="3" id="KW-0539">Nucleus</keyword>
<dbReference type="InterPro" id="IPR011989">
    <property type="entry name" value="ARM-like"/>
</dbReference>
<evidence type="ECO:0000256" key="3">
    <source>
        <dbReference type="ARBA" id="ARBA00023242"/>
    </source>
</evidence>
<dbReference type="PANTHER" id="PTHR48287">
    <property type="entry name" value="ARM REPEAT SUPERFAMILY PROTEIN"/>
    <property type="match status" value="1"/>
</dbReference>
<dbReference type="InterPro" id="IPR057860">
    <property type="entry name" value="HEAT_RRP12_N"/>
</dbReference>
<dbReference type="Pfam" id="PF08161">
    <property type="entry name" value="RRP12_HEAT"/>
    <property type="match status" value="1"/>
</dbReference>
<dbReference type="GeneID" id="31002791"/>
<feature type="domain" description="RRP12 HEAT" evidence="5">
    <location>
        <begin position="346"/>
        <end position="638"/>
    </location>
</feature>
<feature type="compositionally biased region" description="Gly residues" evidence="4">
    <location>
        <begin position="1283"/>
        <end position="1293"/>
    </location>
</feature>
<dbReference type="Pfam" id="PF25772">
    <property type="entry name" value="HEAT_RRP12_N"/>
    <property type="match status" value="1"/>
</dbReference>
<dbReference type="InterPro" id="IPR052087">
    <property type="entry name" value="RRP12"/>
</dbReference>
<evidence type="ECO:0000256" key="4">
    <source>
        <dbReference type="SAM" id="MobiDB-lite"/>
    </source>
</evidence>
<dbReference type="Proteomes" id="UP000214365">
    <property type="component" value="Unassembled WGS sequence"/>
</dbReference>
<dbReference type="SUPFAM" id="SSF48371">
    <property type="entry name" value="ARM repeat"/>
    <property type="match status" value="1"/>
</dbReference>
<feature type="compositionally biased region" description="Gly residues" evidence="4">
    <location>
        <begin position="1242"/>
        <end position="1252"/>
    </location>
</feature>
<organism evidence="7 8">
    <name type="scientific">Talaromyces atroroseus</name>
    <dbReference type="NCBI Taxonomy" id="1441469"/>
    <lineage>
        <taxon>Eukaryota</taxon>
        <taxon>Fungi</taxon>
        <taxon>Dikarya</taxon>
        <taxon>Ascomycota</taxon>
        <taxon>Pezizomycotina</taxon>
        <taxon>Eurotiomycetes</taxon>
        <taxon>Eurotiomycetidae</taxon>
        <taxon>Eurotiales</taxon>
        <taxon>Trichocomaceae</taxon>
        <taxon>Talaromyces</taxon>
        <taxon>Talaromyces sect. Trachyspermi</taxon>
    </lineage>
</organism>
<feature type="region of interest" description="Disordered" evidence="4">
    <location>
        <begin position="1011"/>
        <end position="1040"/>
    </location>
</feature>
<evidence type="ECO:0000259" key="6">
    <source>
        <dbReference type="Pfam" id="PF25772"/>
    </source>
</evidence>
<evidence type="ECO:0000256" key="1">
    <source>
        <dbReference type="ARBA" id="ARBA00004123"/>
    </source>
</evidence>
<comment type="caution">
    <text evidence="7">The sequence shown here is derived from an EMBL/GenBank/DDBJ whole genome shotgun (WGS) entry which is preliminary data.</text>
</comment>
<name>A0A225AN45_TALAT</name>
<dbReference type="RefSeq" id="XP_020122431.1">
    <property type="nucleotide sequence ID" value="XM_020265144.1"/>
</dbReference>
<dbReference type="InterPro" id="IPR016024">
    <property type="entry name" value="ARM-type_fold"/>
</dbReference>
<evidence type="ECO:0000313" key="8">
    <source>
        <dbReference type="Proteomes" id="UP000214365"/>
    </source>
</evidence>
<evidence type="ECO:0000259" key="5">
    <source>
        <dbReference type="Pfam" id="PF08161"/>
    </source>
</evidence>
<comment type="similarity">
    <text evidence="2">Belongs to the RRP12 family.</text>
</comment>
<feature type="region of interest" description="Disordered" evidence="4">
    <location>
        <begin position="1157"/>
        <end position="1179"/>
    </location>
</feature>